<dbReference type="OrthoDB" id="5616024at2"/>
<gene>
    <name evidence="1" type="ordered locus">Ccel_0664</name>
</gene>
<dbReference type="STRING" id="394503.Ccel_0664"/>
<evidence type="ECO:0008006" key="3">
    <source>
        <dbReference type="Google" id="ProtNLM"/>
    </source>
</evidence>
<name>B8I7C0_RUMCH</name>
<dbReference type="EMBL" id="CP001348">
    <property type="protein sequence ID" value="ACL75044.1"/>
    <property type="molecule type" value="Genomic_DNA"/>
</dbReference>
<proteinExistence type="predicted"/>
<protein>
    <recommendedName>
        <fullName evidence="3">Late competence development protein ComFB</fullName>
    </recommendedName>
</protein>
<accession>B8I7C0</accession>
<dbReference type="Pfam" id="PF10719">
    <property type="entry name" value="ComFB"/>
    <property type="match status" value="1"/>
</dbReference>
<dbReference type="InterPro" id="IPR019657">
    <property type="entry name" value="ComFB"/>
</dbReference>
<organism evidence="1 2">
    <name type="scientific">Ruminiclostridium cellulolyticum (strain ATCC 35319 / DSM 5812 / JCM 6584 / H10)</name>
    <name type="common">Clostridium cellulolyticum</name>
    <dbReference type="NCBI Taxonomy" id="394503"/>
    <lineage>
        <taxon>Bacteria</taxon>
        <taxon>Bacillati</taxon>
        <taxon>Bacillota</taxon>
        <taxon>Clostridia</taxon>
        <taxon>Eubacteriales</taxon>
        <taxon>Oscillospiraceae</taxon>
        <taxon>Ruminiclostridium</taxon>
    </lineage>
</organism>
<keyword evidence="2" id="KW-1185">Reference proteome</keyword>
<evidence type="ECO:0000313" key="1">
    <source>
        <dbReference type="EMBL" id="ACL75044.1"/>
    </source>
</evidence>
<sequence>MVTLKNYMEEVVFNLIDSVLNDIDMCKCELCIKDIAALALNSLPPKYIVSEKGELYSKVNSLRSQFEVDVISAITKAAVLVKKTPRHK</sequence>
<dbReference type="RefSeq" id="WP_015924213.1">
    <property type="nucleotide sequence ID" value="NC_011898.1"/>
</dbReference>
<dbReference type="HOGENOM" id="CLU_170941_0_0_9"/>
<dbReference type="eggNOG" id="ENOG5032ZR4">
    <property type="taxonomic scope" value="Bacteria"/>
</dbReference>
<evidence type="ECO:0000313" key="2">
    <source>
        <dbReference type="Proteomes" id="UP000001349"/>
    </source>
</evidence>
<dbReference type="Proteomes" id="UP000001349">
    <property type="component" value="Chromosome"/>
</dbReference>
<dbReference type="KEGG" id="cce:Ccel_0664"/>
<reference evidence="1 2" key="1">
    <citation type="submission" date="2009-01" db="EMBL/GenBank/DDBJ databases">
        <title>Complete sequence of Clostridium cellulolyticum H10.</title>
        <authorList>
            <consortium name="US DOE Joint Genome Institute"/>
            <person name="Lucas S."/>
            <person name="Copeland A."/>
            <person name="Lapidus A."/>
            <person name="Glavina del Rio T."/>
            <person name="Dalin E."/>
            <person name="Tice H."/>
            <person name="Bruce D."/>
            <person name="Goodwin L."/>
            <person name="Pitluck S."/>
            <person name="Chertkov O."/>
            <person name="Saunders E."/>
            <person name="Brettin T."/>
            <person name="Detter J.C."/>
            <person name="Han C."/>
            <person name="Larimer F."/>
            <person name="Land M."/>
            <person name="Hauser L."/>
            <person name="Kyrpides N."/>
            <person name="Ivanova N."/>
            <person name="Zhou J."/>
            <person name="Richardson P."/>
        </authorList>
    </citation>
    <scope>NUCLEOTIDE SEQUENCE [LARGE SCALE GENOMIC DNA]</scope>
    <source>
        <strain evidence="2">ATCC 35319 / DSM 5812 / JCM 6584 / H10</strain>
    </source>
</reference>
<dbReference type="AlphaFoldDB" id="B8I7C0"/>